<feature type="domain" description="PDZ" evidence="3">
    <location>
        <begin position="105"/>
        <end position="191"/>
    </location>
</feature>
<gene>
    <name evidence="5" type="ORF">FCL54_07395</name>
</gene>
<dbReference type="Gene3D" id="2.30.42.10">
    <property type="match status" value="1"/>
</dbReference>
<dbReference type="InterPro" id="IPR036034">
    <property type="entry name" value="PDZ_sf"/>
</dbReference>
<keyword evidence="2" id="KW-0472">Membrane</keyword>
<dbReference type="Pfam" id="PF13180">
    <property type="entry name" value="PDZ_2"/>
    <property type="match status" value="1"/>
</dbReference>
<evidence type="ECO:0000313" key="6">
    <source>
        <dbReference type="Proteomes" id="UP000308230"/>
    </source>
</evidence>
<dbReference type="EC" id="3.4.21.53" evidence="1"/>
<dbReference type="InterPro" id="IPR008269">
    <property type="entry name" value="Lon_proteolytic"/>
</dbReference>
<feature type="active site" evidence="1">
    <location>
        <position position="244"/>
    </location>
</feature>
<feature type="active site" evidence="1">
    <location>
        <position position="289"/>
    </location>
</feature>
<keyword evidence="1" id="KW-0378">Hydrolase</keyword>
<evidence type="ECO:0000256" key="2">
    <source>
        <dbReference type="SAM" id="Phobius"/>
    </source>
</evidence>
<keyword evidence="1" id="KW-0645">Protease</keyword>
<dbReference type="PROSITE" id="PS51786">
    <property type="entry name" value="LON_PROTEOLYTIC"/>
    <property type="match status" value="1"/>
</dbReference>
<keyword evidence="2" id="KW-0812">Transmembrane</keyword>
<dbReference type="PROSITE" id="PS50106">
    <property type="entry name" value="PDZ"/>
    <property type="match status" value="1"/>
</dbReference>
<organism evidence="5 6">
    <name type="scientific">Exobacillus caeni</name>
    <dbReference type="NCBI Taxonomy" id="2574798"/>
    <lineage>
        <taxon>Bacteria</taxon>
        <taxon>Bacillati</taxon>
        <taxon>Bacillota</taxon>
        <taxon>Bacilli</taxon>
        <taxon>Bacillales</taxon>
        <taxon>Guptibacillaceae</taxon>
        <taxon>Exobacillus</taxon>
    </lineage>
</organism>
<name>A0A5R9FDB8_9BACL</name>
<dbReference type="SUPFAM" id="SSF54211">
    <property type="entry name" value="Ribosomal protein S5 domain 2-like"/>
    <property type="match status" value="1"/>
</dbReference>
<keyword evidence="1" id="KW-0720">Serine protease</keyword>
<evidence type="ECO:0000259" key="4">
    <source>
        <dbReference type="PROSITE" id="PS51786"/>
    </source>
</evidence>
<sequence>MSGSTKRTVKISYLWVIIIVLAALITFVRLPYYVTTPGEAKALDNVIEVDGGNQDRGEFMLTTVRIGEANIVQYLWAMFNEYHHIYPKEDIRREGETDEEYHQRQLEVMSSSQKNATIVAYRNAGKEVEVINNGVLVTDIIEGMPAEGKLKLGDMIVEVDGTTVDTTEQLLKILGGKEKGDSVTITLRRDGKTVEVQVSMASFPEKFNAPEDKAGIGITGPITATEVKTEPDIKIDTNQIGGPSAGLMFTLEIYNQLTETDYTKGYQIAGTGTINQDGEVGPIGGIKQKIVAADKAKAEVFFAPVAHNNYDDAVEAAKDIETEMKIVPVETFKDALDYLKKLNSSKG</sequence>
<dbReference type="GO" id="GO:0006508">
    <property type="term" value="P:proteolysis"/>
    <property type="evidence" value="ECO:0007669"/>
    <property type="project" value="UniProtKB-KW"/>
</dbReference>
<dbReference type="Gene3D" id="3.30.230.10">
    <property type="match status" value="1"/>
</dbReference>
<dbReference type="GO" id="GO:0004252">
    <property type="term" value="F:serine-type endopeptidase activity"/>
    <property type="evidence" value="ECO:0007669"/>
    <property type="project" value="UniProtKB-UniRule"/>
</dbReference>
<dbReference type="InterPro" id="IPR027065">
    <property type="entry name" value="Lon_Prtase"/>
</dbReference>
<dbReference type="GO" id="GO:0030163">
    <property type="term" value="P:protein catabolic process"/>
    <property type="evidence" value="ECO:0007669"/>
    <property type="project" value="InterPro"/>
</dbReference>
<dbReference type="SUPFAM" id="SSF50156">
    <property type="entry name" value="PDZ domain-like"/>
    <property type="match status" value="1"/>
</dbReference>
<feature type="domain" description="Lon proteolytic" evidence="4">
    <location>
        <begin position="239"/>
        <end position="342"/>
    </location>
</feature>
<dbReference type="AlphaFoldDB" id="A0A5R9FDB8"/>
<dbReference type="NCBIfam" id="NF041438">
    <property type="entry name" value="SepM_fam_S16"/>
    <property type="match status" value="1"/>
</dbReference>
<dbReference type="OrthoDB" id="2356897at2"/>
<dbReference type="SMART" id="SM00228">
    <property type="entry name" value="PDZ"/>
    <property type="match status" value="1"/>
</dbReference>
<protein>
    <recommendedName>
        <fullName evidence="1">endopeptidase La</fullName>
        <ecNumber evidence="1">3.4.21.53</ecNumber>
    </recommendedName>
</protein>
<dbReference type="GO" id="GO:0005524">
    <property type="term" value="F:ATP binding"/>
    <property type="evidence" value="ECO:0007669"/>
    <property type="project" value="InterPro"/>
</dbReference>
<reference evidence="5 6" key="1">
    <citation type="submission" date="2019-04" db="EMBL/GenBank/DDBJ databases">
        <title>Bacillus caeni sp. nov., a bacterium isolated from mangrove sediment.</title>
        <authorList>
            <person name="Huang H."/>
            <person name="Mo K."/>
            <person name="Hu Y."/>
        </authorList>
    </citation>
    <scope>NUCLEOTIDE SEQUENCE [LARGE SCALE GENOMIC DNA]</scope>
    <source>
        <strain evidence="5 6">HB172195</strain>
    </source>
</reference>
<dbReference type="Pfam" id="PF05362">
    <property type="entry name" value="Lon_C"/>
    <property type="match status" value="1"/>
</dbReference>
<dbReference type="PANTHER" id="PTHR10046">
    <property type="entry name" value="ATP DEPENDENT LON PROTEASE FAMILY MEMBER"/>
    <property type="match status" value="1"/>
</dbReference>
<keyword evidence="6" id="KW-1185">Reference proteome</keyword>
<evidence type="ECO:0000313" key="5">
    <source>
        <dbReference type="EMBL" id="TLS37645.1"/>
    </source>
</evidence>
<evidence type="ECO:0000256" key="1">
    <source>
        <dbReference type="PROSITE-ProRule" id="PRU01122"/>
    </source>
</evidence>
<feature type="transmembrane region" description="Helical" evidence="2">
    <location>
        <begin position="12"/>
        <end position="34"/>
    </location>
</feature>
<dbReference type="InterPro" id="IPR014721">
    <property type="entry name" value="Ribsml_uS5_D2-typ_fold_subgr"/>
</dbReference>
<comment type="similarity">
    <text evidence="1">Belongs to the peptidase S16 family.</text>
</comment>
<dbReference type="InterPro" id="IPR001478">
    <property type="entry name" value="PDZ"/>
</dbReference>
<keyword evidence="2" id="KW-1133">Transmembrane helix</keyword>
<dbReference type="Proteomes" id="UP000308230">
    <property type="component" value="Unassembled WGS sequence"/>
</dbReference>
<evidence type="ECO:0000259" key="3">
    <source>
        <dbReference type="PROSITE" id="PS50106"/>
    </source>
</evidence>
<proteinExistence type="inferred from homology"/>
<dbReference type="EMBL" id="SWLG01000005">
    <property type="protein sequence ID" value="TLS37645.1"/>
    <property type="molecule type" value="Genomic_DNA"/>
</dbReference>
<comment type="caution">
    <text evidence="5">The sequence shown here is derived from an EMBL/GenBank/DDBJ whole genome shotgun (WGS) entry which is preliminary data.</text>
</comment>
<dbReference type="RefSeq" id="WP_138124939.1">
    <property type="nucleotide sequence ID" value="NZ_SWLG01000005.1"/>
</dbReference>
<comment type="catalytic activity">
    <reaction evidence="1">
        <text>Hydrolysis of proteins in presence of ATP.</text>
        <dbReference type="EC" id="3.4.21.53"/>
    </reaction>
</comment>
<dbReference type="InterPro" id="IPR020568">
    <property type="entry name" value="Ribosomal_Su5_D2-typ_SF"/>
</dbReference>
<accession>A0A5R9FDB8</accession>
<dbReference type="GO" id="GO:0004176">
    <property type="term" value="F:ATP-dependent peptidase activity"/>
    <property type="evidence" value="ECO:0007669"/>
    <property type="project" value="UniProtKB-UniRule"/>
</dbReference>